<dbReference type="InParanoid" id="A0A401H4T8"/>
<dbReference type="PANTHER" id="PTHR11552:SF218">
    <property type="entry name" value="GLUCOSE-METHANOL-CHOLINE OXIDOREDUCTASE N-TERMINAL DOMAIN-CONTAINING PROTEIN"/>
    <property type="match status" value="1"/>
</dbReference>
<keyword evidence="8" id="KW-0732">Signal</keyword>
<comment type="cofactor">
    <cofactor evidence="1 7">
        <name>FAD</name>
        <dbReference type="ChEBI" id="CHEBI:57692"/>
    </cofactor>
</comment>
<feature type="active site" description="Proton donor" evidence="6">
    <location>
        <position position="568"/>
    </location>
</feature>
<dbReference type="Pfam" id="PF00732">
    <property type="entry name" value="GMC_oxred_N"/>
    <property type="match status" value="1"/>
</dbReference>
<evidence type="ECO:0000313" key="11">
    <source>
        <dbReference type="Proteomes" id="UP000287166"/>
    </source>
</evidence>
<dbReference type="Gene3D" id="3.30.560.10">
    <property type="entry name" value="Glucose Oxidase, domain 3"/>
    <property type="match status" value="1"/>
</dbReference>
<dbReference type="SUPFAM" id="SSF54373">
    <property type="entry name" value="FAD-linked reductases, C-terminal domain"/>
    <property type="match status" value="1"/>
</dbReference>
<comment type="similarity">
    <text evidence="2">Belongs to the GMC oxidoreductase family.</text>
</comment>
<reference evidence="10 11" key="1">
    <citation type="journal article" date="2018" name="Sci. Rep.">
        <title>Genome sequence of the cauliflower mushroom Sparassis crispa (Hanabiratake) and its association with beneficial usage.</title>
        <authorList>
            <person name="Kiyama R."/>
            <person name="Furutani Y."/>
            <person name="Kawaguchi K."/>
            <person name="Nakanishi T."/>
        </authorList>
    </citation>
    <scope>NUCLEOTIDE SEQUENCE [LARGE SCALE GENOMIC DNA]</scope>
</reference>
<dbReference type="GO" id="GO:0050660">
    <property type="term" value="F:flavin adenine dinucleotide binding"/>
    <property type="evidence" value="ECO:0007669"/>
    <property type="project" value="InterPro"/>
</dbReference>
<evidence type="ECO:0000256" key="6">
    <source>
        <dbReference type="PIRSR" id="PIRSR000137-1"/>
    </source>
</evidence>
<comment type="caution">
    <text evidence="10">The sequence shown here is derived from an EMBL/GenBank/DDBJ whole genome shotgun (WGS) entry which is preliminary data.</text>
</comment>
<dbReference type="PROSITE" id="PS00624">
    <property type="entry name" value="GMC_OXRED_2"/>
    <property type="match status" value="1"/>
</dbReference>
<dbReference type="InterPro" id="IPR027424">
    <property type="entry name" value="Glucose_Oxidase_domain_2"/>
</dbReference>
<dbReference type="PANTHER" id="PTHR11552">
    <property type="entry name" value="GLUCOSE-METHANOL-CHOLINE GMC OXIDOREDUCTASE"/>
    <property type="match status" value="1"/>
</dbReference>
<evidence type="ECO:0000256" key="1">
    <source>
        <dbReference type="ARBA" id="ARBA00001974"/>
    </source>
</evidence>
<dbReference type="Gene3D" id="4.10.450.10">
    <property type="entry name" value="Glucose Oxidase, domain 2"/>
    <property type="match status" value="1"/>
</dbReference>
<dbReference type="GO" id="GO:0016614">
    <property type="term" value="F:oxidoreductase activity, acting on CH-OH group of donors"/>
    <property type="evidence" value="ECO:0007669"/>
    <property type="project" value="InterPro"/>
</dbReference>
<dbReference type="InterPro" id="IPR000172">
    <property type="entry name" value="GMC_OxRdtase_N"/>
</dbReference>
<dbReference type="InterPro" id="IPR012132">
    <property type="entry name" value="GMC_OxRdtase"/>
</dbReference>
<dbReference type="SUPFAM" id="SSF51905">
    <property type="entry name" value="FAD/NAD(P)-binding domain"/>
    <property type="match status" value="1"/>
</dbReference>
<feature type="active site" description="Proton acceptor" evidence="6">
    <location>
        <position position="611"/>
    </location>
</feature>
<feature type="chain" id="PRO_5019297266" evidence="8">
    <location>
        <begin position="21"/>
        <end position="687"/>
    </location>
</feature>
<evidence type="ECO:0000256" key="4">
    <source>
        <dbReference type="ARBA" id="ARBA00022827"/>
    </source>
</evidence>
<feature type="domain" description="Glucose-methanol-choline oxidoreductase N-terminal" evidence="9">
    <location>
        <begin position="322"/>
        <end position="336"/>
    </location>
</feature>
<evidence type="ECO:0000256" key="8">
    <source>
        <dbReference type="SAM" id="SignalP"/>
    </source>
</evidence>
<dbReference type="EMBL" id="BFAD01000016">
    <property type="protein sequence ID" value="GBE89411.1"/>
    <property type="molecule type" value="Genomic_DNA"/>
</dbReference>
<dbReference type="STRING" id="139825.A0A401H4T8"/>
<gene>
    <name evidence="10" type="ORF">SCP_1600730</name>
</gene>
<keyword evidence="3" id="KW-0285">Flavoprotein</keyword>
<keyword evidence="11" id="KW-1185">Reference proteome</keyword>
<feature type="signal peptide" evidence="8">
    <location>
        <begin position="1"/>
        <end position="20"/>
    </location>
</feature>
<organism evidence="10 11">
    <name type="scientific">Sparassis crispa</name>
    <dbReference type="NCBI Taxonomy" id="139825"/>
    <lineage>
        <taxon>Eukaryota</taxon>
        <taxon>Fungi</taxon>
        <taxon>Dikarya</taxon>
        <taxon>Basidiomycota</taxon>
        <taxon>Agaricomycotina</taxon>
        <taxon>Agaricomycetes</taxon>
        <taxon>Polyporales</taxon>
        <taxon>Sparassidaceae</taxon>
        <taxon>Sparassis</taxon>
    </lineage>
</organism>
<dbReference type="PIRSF" id="PIRSF000137">
    <property type="entry name" value="Alcohol_oxidase"/>
    <property type="match status" value="1"/>
</dbReference>
<dbReference type="Pfam" id="PF05199">
    <property type="entry name" value="GMC_oxred_C"/>
    <property type="match status" value="1"/>
</dbReference>
<keyword evidence="4 7" id="KW-0274">FAD</keyword>
<evidence type="ECO:0000259" key="9">
    <source>
        <dbReference type="PROSITE" id="PS00624"/>
    </source>
</evidence>
<evidence type="ECO:0000313" key="10">
    <source>
        <dbReference type="EMBL" id="GBE89411.1"/>
    </source>
</evidence>
<feature type="binding site" evidence="7">
    <location>
        <position position="280"/>
    </location>
    <ligand>
        <name>FAD</name>
        <dbReference type="ChEBI" id="CHEBI:57692"/>
    </ligand>
</feature>
<dbReference type="InterPro" id="IPR007867">
    <property type="entry name" value="GMC_OxRtase_C"/>
</dbReference>
<dbReference type="OrthoDB" id="269227at2759"/>
<dbReference type="AlphaFoldDB" id="A0A401H4T8"/>
<dbReference type="RefSeq" id="XP_027620324.1">
    <property type="nucleotide sequence ID" value="XM_027764523.1"/>
</dbReference>
<accession>A0A401H4T8</accession>
<evidence type="ECO:0000256" key="2">
    <source>
        <dbReference type="ARBA" id="ARBA00010790"/>
    </source>
</evidence>
<proteinExistence type="inferred from homology"/>
<evidence type="ECO:0000256" key="3">
    <source>
        <dbReference type="ARBA" id="ARBA00022630"/>
    </source>
</evidence>
<dbReference type="InterPro" id="IPR036188">
    <property type="entry name" value="FAD/NAD-bd_sf"/>
</dbReference>
<protein>
    <submittedName>
        <fullName evidence="10">Dehydrogenase citC</fullName>
    </submittedName>
</protein>
<dbReference type="GeneID" id="38786328"/>
<sequence>MRTSVTRAVLAAISFSYVAGFSNAHADIRHKLQRRNIIYDGQIAEAYDFVIVGGGTAGLVLANRLSEDSNTTVLVLEAGDTGNSVANNINIPADAYYNSLVGSSYDWTYFTAPQPQANNRAISWPRGKVLGGSSAINGMYLVRPSAVEVDAWSNMIEGGDQWNWDNLYAGMKTSETFTAPSSAIAAEAGITYNIASHGTSGPIHAAYPGYEMPLVGNWSATLSAAGVPPSSDPYNGNGWGSFVATSAINPSNWTRSYSRSAYIDPLPPRANLAILANATVTQIIFTNSTNGNLTATSVQYASNRDAARNTVKVNKEVILSGGAIGSPQVLMLSGVGPEDVLQAAGIPVQLALPGVGQHLQDHISTEVLYTTGEQTAGAINAANGGAASDTAPDPFLSYINSATAYVNISVLLGSSAASSLYTSIANSLESSASTLVPSQYPEVVEGYKTIYNATLSQFNSAVGQMEILLALTGDGTIAIQAALQHPFSQGRIYINTADPFAPAVIDPGYLSHSADVTVMREGLKFARQLGQTYPMNLATTKEVSPGPSVSTDDEWDTWLANEIGTEFHPSCSCAMLPLSQGGVVNADLMVYGTSNVRVVDASVFPIEFSAHLAAPVYGLAEKAASIIRSDYNGVSVATPNASSSAGSSASASPSPTAVRTSGAASVVHNGAAVALAATLIAATFFTF</sequence>
<keyword evidence="5" id="KW-0560">Oxidoreductase</keyword>
<feature type="binding site" evidence="7">
    <location>
        <position position="129"/>
    </location>
    <ligand>
        <name>FAD</name>
        <dbReference type="ChEBI" id="CHEBI:57692"/>
    </ligand>
</feature>
<dbReference type="Gene3D" id="3.50.50.60">
    <property type="entry name" value="FAD/NAD(P)-binding domain"/>
    <property type="match status" value="1"/>
</dbReference>
<evidence type="ECO:0000256" key="5">
    <source>
        <dbReference type="ARBA" id="ARBA00023002"/>
    </source>
</evidence>
<evidence type="ECO:0000256" key="7">
    <source>
        <dbReference type="PIRSR" id="PIRSR000137-2"/>
    </source>
</evidence>
<name>A0A401H4T8_9APHY</name>
<dbReference type="Proteomes" id="UP000287166">
    <property type="component" value="Unassembled WGS sequence"/>
</dbReference>